<accession>A0A2G5U0L4</accession>
<dbReference type="OrthoDB" id="5867717at2759"/>
<dbReference type="GO" id="GO:0045893">
    <property type="term" value="P:positive regulation of DNA-templated transcription"/>
    <property type="evidence" value="ECO:0007669"/>
    <property type="project" value="InterPro"/>
</dbReference>
<comment type="caution">
    <text evidence="7">The sequence shown here is derived from an EMBL/GenBank/DDBJ whole genome shotgun (WGS) entry which is preliminary data.</text>
</comment>
<keyword evidence="8" id="KW-1185">Reference proteome</keyword>
<keyword evidence="4 5" id="KW-0539">Nucleus</keyword>
<dbReference type="Proteomes" id="UP000230233">
    <property type="component" value="Chromosome IV"/>
</dbReference>
<proteinExistence type="predicted"/>
<evidence type="ECO:0000256" key="3">
    <source>
        <dbReference type="ARBA" id="ARBA00023163"/>
    </source>
</evidence>
<dbReference type="Gene3D" id="2.60.40.820">
    <property type="entry name" value="Transcription factor, T-box"/>
    <property type="match status" value="1"/>
</dbReference>
<evidence type="ECO:0000256" key="4">
    <source>
        <dbReference type="ARBA" id="ARBA00023242"/>
    </source>
</evidence>
<sequence length="184" mass="21268">MSVNTAISVFLKNEDIWIQRFPHMEMISKAPTPLTPTLQFEVSGLKDDTEYDASLTLEKLDSKRYGFDKKTQQWAESKKRSSKEFHIPESIGRIGYGKDLKDLNFEKIKISSRIQDQHLENVIYVQTMQKYIPVITITNLGTKETVVRVPFEMAQFIPVSSLLITFTKFRLLVCMSRSRSPIQS</sequence>
<keyword evidence="3" id="KW-0804">Transcription</keyword>
<keyword evidence="2 5" id="KW-0238">DNA-binding</keyword>
<dbReference type="InterPro" id="IPR008967">
    <property type="entry name" value="p53-like_TF_DNA-bd_sf"/>
</dbReference>
<dbReference type="STRING" id="1611254.A0A2G5U0L4"/>
<evidence type="ECO:0000256" key="5">
    <source>
        <dbReference type="PROSITE-ProRule" id="PRU00201"/>
    </source>
</evidence>
<feature type="domain" description="T-box" evidence="6">
    <location>
        <begin position="11"/>
        <end position="161"/>
    </location>
</feature>
<dbReference type="InterPro" id="IPR001699">
    <property type="entry name" value="TF_T-box"/>
</dbReference>
<evidence type="ECO:0000256" key="2">
    <source>
        <dbReference type="ARBA" id="ARBA00023125"/>
    </source>
</evidence>
<dbReference type="PANTHER" id="PTHR11267">
    <property type="entry name" value="T-BOX PROTEIN-RELATED"/>
    <property type="match status" value="1"/>
</dbReference>
<dbReference type="SMART" id="SM00425">
    <property type="entry name" value="TBOX"/>
    <property type="match status" value="1"/>
</dbReference>
<dbReference type="PROSITE" id="PS50252">
    <property type="entry name" value="TBOX_3"/>
    <property type="match status" value="1"/>
</dbReference>
<reference evidence="8" key="1">
    <citation type="submission" date="2017-10" db="EMBL/GenBank/DDBJ databases">
        <title>Rapid genome shrinkage in a self-fertile nematode reveals novel sperm competition proteins.</title>
        <authorList>
            <person name="Yin D."/>
            <person name="Schwarz E.M."/>
            <person name="Thomas C.G."/>
            <person name="Felde R.L."/>
            <person name="Korf I.F."/>
            <person name="Cutter A.D."/>
            <person name="Schartner C.M."/>
            <person name="Ralston E.J."/>
            <person name="Meyer B.J."/>
            <person name="Haag E.S."/>
        </authorList>
    </citation>
    <scope>NUCLEOTIDE SEQUENCE [LARGE SCALE GENOMIC DNA]</scope>
    <source>
        <strain evidence="8">JU1422</strain>
    </source>
</reference>
<dbReference type="AlphaFoldDB" id="A0A2G5U0L4"/>
<gene>
    <name evidence="7" type="primary">Cnig_chr_IV.g13187</name>
    <name evidence="7" type="ORF">B9Z55_013187</name>
</gene>
<comment type="caution">
    <text evidence="5">Lacks conserved residue(s) required for the propagation of feature annotation.</text>
</comment>
<dbReference type="GO" id="GO:0005634">
    <property type="term" value="C:nucleus"/>
    <property type="evidence" value="ECO:0007669"/>
    <property type="project" value="UniProtKB-SubCell"/>
</dbReference>
<name>A0A2G5U0L4_9PELO</name>
<dbReference type="InterPro" id="IPR046360">
    <property type="entry name" value="T-box_DNA-bd"/>
</dbReference>
<evidence type="ECO:0000259" key="6">
    <source>
        <dbReference type="PROSITE" id="PS50252"/>
    </source>
</evidence>
<dbReference type="GO" id="GO:0000978">
    <property type="term" value="F:RNA polymerase II cis-regulatory region sequence-specific DNA binding"/>
    <property type="evidence" value="ECO:0007669"/>
    <property type="project" value="InterPro"/>
</dbReference>
<organism evidence="7 8">
    <name type="scientific">Caenorhabditis nigoni</name>
    <dbReference type="NCBI Taxonomy" id="1611254"/>
    <lineage>
        <taxon>Eukaryota</taxon>
        <taxon>Metazoa</taxon>
        <taxon>Ecdysozoa</taxon>
        <taxon>Nematoda</taxon>
        <taxon>Chromadorea</taxon>
        <taxon>Rhabditida</taxon>
        <taxon>Rhabditina</taxon>
        <taxon>Rhabditomorpha</taxon>
        <taxon>Rhabditoidea</taxon>
        <taxon>Rhabditidae</taxon>
        <taxon>Peloderinae</taxon>
        <taxon>Caenorhabditis</taxon>
    </lineage>
</organism>
<evidence type="ECO:0000256" key="1">
    <source>
        <dbReference type="ARBA" id="ARBA00023015"/>
    </source>
</evidence>
<dbReference type="Pfam" id="PF00907">
    <property type="entry name" value="T-box"/>
    <property type="match status" value="1"/>
</dbReference>
<dbReference type="SUPFAM" id="SSF49417">
    <property type="entry name" value="p53-like transcription factors"/>
    <property type="match status" value="1"/>
</dbReference>
<comment type="subcellular location">
    <subcellularLocation>
        <location evidence="5">Nucleus</location>
    </subcellularLocation>
</comment>
<dbReference type="PANTHER" id="PTHR11267:SF196">
    <property type="entry name" value="T-BOX PROTEIN 30_42-RELATED"/>
    <property type="match status" value="1"/>
</dbReference>
<evidence type="ECO:0000313" key="8">
    <source>
        <dbReference type="Proteomes" id="UP000230233"/>
    </source>
</evidence>
<dbReference type="GO" id="GO:0001708">
    <property type="term" value="P:cell fate specification"/>
    <property type="evidence" value="ECO:0007669"/>
    <property type="project" value="TreeGrafter"/>
</dbReference>
<evidence type="ECO:0000313" key="7">
    <source>
        <dbReference type="EMBL" id="PIC33074.1"/>
    </source>
</evidence>
<dbReference type="GO" id="GO:0000785">
    <property type="term" value="C:chromatin"/>
    <property type="evidence" value="ECO:0007669"/>
    <property type="project" value="TreeGrafter"/>
</dbReference>
<dbReference type="EMBL" id="PDUG01000004">
    <property type="protein sequence ID" value="PIC33074.1"/>
    <property type="molecule type" value="Genomic_DNA"/>
</dbReference>
<protein>
    <recommendedName>
        <fullName evidence="6">T-box domain-containing protein</fullName>
    </recommendedName>
</protein>
<dbReference type="InterPro" id="IPR036960">
    <property type="entry name" value="T-box_sf"/>
</dbReference>
<keyword evidence="1" id="KW-0805">Transcription regulation</keyword>
<dbReference type="GO" id="GO:0000981">
    <property type="term" value="F:DNA-binding transcription factor activity, RNA polymerase II-specific"/>
    <property type="evidence" value="ECO:0007669"/>
    <property type="project" value="TreeGrafter"/>
</dbReference>